<keyword evidence="3" id="KW-1185">Reference proteome</keyword>
<organism evidence="2 3">
    <name type="scientific">Nocardiopsis ansamitocini</name>
    <dbReference type="NCBI Taxonomy" id="1670832"/>
    <lineage>
        <taxon>Bacteria</taxon>
        <taxon>Bacillati</taxon>
        <taxon>Actinomycetota</taxon>
        <taxon>Actinomycetes</taxon>
        <taxon>Streptosporangiales</taxon>
        <taxon>Nocardiopsidaceae</taxon>
        <taxon>Nocardiopsis</taxon>
    </lineage>
</organism>
<dbReference type="EMBL" id="BSQG01000005">
    <property type="protein sequence ID" value="GLU48733.1"/>
    <property type="molecule type" value="Genomic_DNA"/>
</dbReference>
<evidence type="ECO:0000313" key="3">
    <source>
        <dbReference type="Proteomes" id="UP001165092"/>
    </source>
</evidence>
<proteinExistence type="predicted"/>
<comment type="caution">
    <text evidence="2">The sequence shown here is derived from an EMBL/GenBank/DDBJ whole genome shotgun (WGS) entry which is preliminary data.</text>
</comment>
<accession>A0A9W6P824</accession>
<reference evidence="2" key="1">
    <citation type="submission" date="2023-02" db="EMBL/GenBank/DDBJ databases">
        <title>Nocardiopsis ansamitocini NBRC 112285.</title>
        <authorList>
            <person name="Ichikawa N."/>
            <person name="Sato H."/>
            <person name="Tonouchi N."/>
        </authorList>
    </citation>
    <scope>NUCLEOTIDE SEQUENCE</scope>
    <source>
        <strain evidence="2">NBRC 112285</strain>
    </source>
</reference>
<evidence type="ECO:0000259" key="1">
    <source>
        <dbReference type="Pfam" id="PF12697"/>
    </source>
</evidence>
<feature type="domain" description="AB hydrolase-1" evidence="1">
    <location>
        <begin position="33"/>
        <end position="180"/>
    </location>
</feature>
<dbReference type="AlphaFoldDB" id="A0A9W6P824"/>
<dbReference type="Pfam" id="PF12697">
    <property type="entry name" value="Abhydrolase_6"/>
    <property type="match status" value="1"/>
</dbReference>
<dbReference type="InterPro" id="IPR029058">
    <property type="entry name" value="AB_hydrolase_fold"/>
</dbReference>
<sequence>MRTFPSAHVEYALGPQGPWAVVTPPPGPVTAVVLLLHGGQVTSTEPTAPNRLAVRRMNPFATALSRRYAEQGLAVWRLRYRVRGWNGNGASALDDVARALVEVQDRPTPVPTVLVGHSLGGRAALRSAGDPAVRGVAALAPWLPPGEPTEQLAGRRVLVAHGVHDMTTSPGASRFYTESVRGVAETAVFTHVPLDIHPMLRFRAWNRIVTDFTGAALGLD</sequence>
<dbReference type="InterPro" id="IPR000073">
    <property type="entry name" value="AB_hydrolase_1"/>
</dbReference>
<dbReference type="GO" id="GO:0003824">
    <property type="term" value="F:catalytic activity"/>
    <property type="evidence" value="ECO:0007669"/>
    <property type="project" value="UniProtKB-ARBA"/>
</dbReference>
<gene>
    <name evidence="2" type="ORF">Nans01_30840</name>
</gene>
<dbReference type="Gene3D" id="3.40.50.1820">
    <property type="entry name" value="alpha/beta hydrolase"/>
    <property type="match status" value="1"/>
</dbReference>
<evidence type="ECO:0000313" key="2">
    <source>
        <dbReference type="EMBL" id="GLU48733.1"/>
    </source>
</evidence>
<name>A0A9W6P824_9ACTN</name>
<dbReference type="SUPFAM" id="SSF53474">
    <property type="entry name" value="alpha/beta-Hydrolases"/>
    <property type="match status" value="1"/>
</dbReference>
<dbReference type="RefSeq" id="WP_285760215.1">
    <property type="nucleotide sequence ID" value="NZ_BSQG01000005.1"/>
</dbReference>
<protein>
    <recommendedName>
        <fullName evidence="1">AB hydrolase-1 domain-containing protein</fullName>
    </recommendedName>
</protein>
<dbReference type="Proteomes" id="UP001165092">
    <property type="component" value="Unassembled WGS sequence"/>
</dbReference>